<sequence>AELKYDSINGINAIDYSDNQNSQVLQYSYTDRFKSILDKFGISINDEVTN</sequence>
<accession>A0A3B1BHX1</accession>
<proteinExistence type="predicted"/>
<gene>
    <name evidence="1" type="ORF">MNBD_GAMMA26-1861</name>
</gene>
<protein>
    <submittedName>
        <fullName evidence="1">Uncharacterized protein</fullName>
    </submittedName>
</protein>
<dbReference type="AlphaFoldDB" id="A0A3B1BHX1"/>
<organism evidence="1">
    <name type="scientific">hydrothermal vent metagenome</name>
    <dbReference type="NCBI Taxonomy" id="652676"/>
    <lineage>
        <taxon>unclassified sequences</taxon>
        <taxon>metagenomes</taxon>
        <taxon>ecological metagenomes</taxon>
    </lineage>
</organism>
<dbReference type="EMBL" id="UOFX01000064">
    <property type="protein sequence ID" value="VAX10140.1"/>
    <property type="molecule type" value="Genomic_DNA"/>
</dbReference>
<evidence type="ECO:0000313" key="1">
    <source>
        <dbReference type="EMBL" id="VAX10140.1"/>
    </source>
</evidence>
<reference evidence="1" key="1">
    <citation type="submission" date="2018-06" db="EMBL/GenBank/DDBJ databases">
        <authorList>
            <person name="Zhirakovskaya E."/>
        </authorList>
    </citation>
    <scope>NUCLEOTIDE SEQUENCE</scope>
</reference>
<name>A0A3B1BHX1_9ZZZZ</name>
<feature type="non-terminal residue" evidence="1">
    <location>
        <position position="1"/>
    </location>
</feature>